<feature type="region of interest" description="Disordered" evidence="1">
    <location>
        <begin position="344"/>
        <end position="363"/>
    </location>
</feature>
<keyword evidence="2" id="KW-0472">Membrane</keyword>
<keyword evidence="2" id="KW-0812">Transmembrane</keyword>
<evidence type="ECO:0000313" key="4">
    <source>
        <dbReference type="Proteomes" id="UP000078560"/>
    </source>
</evidence>
<proteinExistence type="predicted"/>
<feature type="compositionally biased region" description="Polar residues" evidence="1">
    <location>
        <begin position="301"/>
        <end position="317"/>
    </location>
</feature>
<evidence type="ECO:0000256" key="2">
    <source>
        <dbReference type="SAM" id="Phobius"/>
    </source>
</evidence>
<feature type="transmembrane region" description="Helical" evidence="2">
    <location>
        <begin position="477"/>
        <end position="504"/>
    </location>
</feature>
<sequence>MGVEVAFSRDSQRKSCMDEFNDIDSNDDKKIEDVKQTDEEDGTFLQKCHDLRNYLETYNEKYKHCFKGEAAAFFLFNRDLIYKALVKCTNYEKRLTELELLKEKQVATADELGEPNAEKEGSTKRTLLGEQTSEAVTDCKNTKCNSKEMEDQTQPEREGMHNGESESRKEQETSVSLQELATVTKSLSNDQESLGNKAHSSGSHSQEDPTLIESSNLDSPKSVEGVTQPDDYLQGPDKPSHSSSTTLIQHPVDQVDEANPNSKGSDADLLSSETSGKEITPGQSHHVAGLPSARSSLPDESVSSTGTPLTTSGVSSPGLSLPFGESSFFDETLSAVTPLPVKESPLDERISSSTHQLSDGVTLSASQHSLASQQLTTEGQSISEIQVSDQTESPVRILLLPHNCGPDKIPCDVHLKSSQQDLHNTNLTNHHSDKQSTFERRDTSEASIEPGENNLSKGGIKSSTSHAVSEGISIKTYIIIILVVLAIILLSILLLKYACLRGYFSKKRRKKRQRIQEELDRIMHSPSIFSENNMYLSYTCLENSYYNNANKNYT</sequence>
<gene>
    <name evidence="3" type="ORF">POVCU2_0095260</name>
</gene>
<dbReference type="Proteomes" id="UP000078560">
    <property type="component" value="Unassembled WGS sequence"/>
</dbReference>
<accession>A0A1A8WR37</accession>
<feature type="compositionally biased region" description="Polar residues" evidence="1">
    <location>
        <begin position="189"/>
        <end position="204"/>
    </location>
</feature>
<feature type="region of interest" description="Disordered" evidence="1">
    <location>
        <begin position="109"/>
        <end position="177"/>
    </location>
</feature>
<dbReference type="EMBL" id="FLQU01002025">
    <property type="protein sequence ID" value="SBS95362.1"/>
    <property type="molecule type" value="Genomic_DNA"/>
</dbReference>
<protein>
    <submittedName>
        <fullName evidence="3">PIR Superfamily Protein</fullName>
    </submittedName>
</protein>
<name>A0A1A8WR37_PLAOA</name>
<feature type="compositionally biased region" description="Polar residues" evidence="1">
    <location>
        <begin position="351"/>
        <end position="361"/>
    </location>
</feature>
<feature type="region of interest" description="Disordered" evidence="1">
    <location>
        <begin position="423"/>
        <end position="461"/>
    </location>
</feature>
<feature type="compositionally biased region" description="Basic and acidic residues" evidence="1">
    <location>
        <begin position="145"/>
        <end position="172"/>
    </location>
</feature>
<feature type="region of interest" description="Disordered" evidence="1">
    <location>
        <begin position="189"/>
        <end position="317"/>
    </location>
</feature>
<organism evidence="3 4">
    <name type="scientific">Plasmodium ovale curtisi</name>
    <dbReference type="NCBI Taxonomy" id="864141"/>
    <lineage>
        <taxon>Eukaryota</taxon>
        <taxon>Sar</taxon>
        <taxon>Alveolata</taxon>
        <taxon>Apicomplexa</taxon>
        <taxon>Aconoidasida</taxon>
        <taxon>Haemosporida</taxon>
        <taxon>Plasmodiidae</taxon>
        <taxon>Plasmodium</taxon>
        <taxon>Plasmodium (Plasmodium)</taxon>
    </lineage>
</organism>
<reference evidence="4" key="1">
    <citation type="submission" date="2016-05" db="EMBL/GenBank/DDBJ databases">
        <authorList>
            <person name="Naeem Raeece"/>
        </authorList>
    </citation>
    <scope>NUCLEOTIDE SEQUENCE [LARGE SCALE GENOMIC DNA]</scope>
</reference>
<keyword evidence="2" id="KW-1133">Transmembrane helix</keyword>
<dbReference type="AlphaFoldDB" id="A0A1A8WR37"/>
<feature type="compositionally biased region" description="Basic and acidic residues" evidence="1">
    <location>
        <begin position="430"/>
        <end position="444"/>
    </location>
</feature>
<evidence type="ECO:0000313" key="3">
    <source>
        <dbReference type="EMBL" id="SBS95362.1"/>
    </source>
</evidence>
<evidence type="ECO:0000256" key="1">
    <source>
        <dbReference type="SAM" id="MobiDB-lite"/>
    </source>
</evidence>